<evidence type="ECO:0000256" key="1">
    <source>
        <dbReference type="ARBA" id="ARBA00023122"/>
    </source>
</evidence>
<dbReference type="SUPFAM" id="SSF54631">
    <property type="entry name" value="CBS-domain pair"/>
    <property type="match status" value="1"/>
</dbReference>
<gene>
    <name evidence="5" type="ORF">ABNW52_01915</name>
</gene>
<dbReference type="InterPro" id="IPR005105">
    <property type="entry name" value="GlnD_Uridyltrans_N"/>
</dbReference>
<dbReference type="PANTHER" id="PTHR43080">
    <property type="entry name" value="CBS DOMAIN-CONTAINING PROTEIN CBSX3, MITOCHONDRIAL"/>
    <property type="match status" value="1"/>
</dbReference>
<dbReference type="Pfam" id="PF00571">
    <property type="entry name" value="CBS"/>
    <property type="match status" value="2"/>
</dbReference>
<evidence type="ECO:0000313" key="5">
    <source>
        <dbReference type="EMBL" id="MEQ6289368.1"/>
    </source>
</evidence>
<evidence type="ECO:0000259" key="3">
    <source>
        <dbReference type="PROSITE" id="PS50042"/>
    </source>
</evidence>
<dbReference type="PROSITE" id="PS50042">
    <property type="entry name" value="CNMP_BINDING_3"/>
    <property type="match status" value="1"/>
</dbReference>
<dbReference type="InterPro" id="IPR014710">
    <property type="entry name" value="RmlC-like_jellyroll"/>
</dbReference>
<dbReference type="InterPro" id="IPR018490">
    <property type="entry name" value="cNMP-bd_dom_sf"/>
</dbReference>
<dbReference type="SUPFAM" id="SSF51206">
    <property type="entry name" value="cAMP-binding domain-like"/>
    <property type="match status" value="1"/>
</dbReference>
<dbReference type="InterPro" id="IPR046342">
    <property type="entry name" value="CBS_dom_sf"/>
</dbReference>
<dbReference type="RefSeq" id="WP_349583245.1">
    <property type="nucleotide sequence ID" value="NZ_JBEFLD010000001.1"/>
</dbReference>
<dbReference type="InterPro" id="IPR000644">
    <property type="entry name" value="CBS_dom"/>
</dbReference>
<dbReference type="Gene3D" id="3.10.580.10">
    <property type="entry name" value="CBS-domain"/>
    <property type="match status" value="1"/>
</dbReference>
<comment type="caution">
    <text evidence="5">The sequence shown here is derived from an EMBL/GenBank/DDBJ whole genome shotgun (WGS) entry which is preliminary data.</text>
</comment>
<dbReference type="CDD" id="cd05401">
    <property type="entry name" value="NT_GlnE_GlnD_like"/>
    <property type="match status" value="1"/>
</dbReference>
<evidence type="ECO:0000256" key="2">
    <source>
        <dbReference type="PROSITE-ProRule" id="PRU00703"/>
    </source>
</evidence>
<dbReference type="PROSITE" id="PS51371">
    <property type="entry name" value="CBS"/>
    <property type="match status" value="1"/>
</dbReference>
<dbReference type="Gene3D" id="2.60.120.10">
    <property type="entry name" value="Jelly Rolls"/>
    <property type="match status" value="1"/>
</dbReference>
<evidence type="ECO:0000259" key="4">
    <source>
        <dbReference type="PROSITE" id="PS51371"/>
    </source>
</evidence>
<proteinExistence type="predicted"/>
<dbReference type="InterPro" id="IPR018821">
    <property type="entry name" value="DUF294_put_nucleoTrafse_sb-bd"/>
</dbReference>
<dbReference type="Proteomes" id="UP001433638">
    <property type="component" value="Unassembled WGS sequence"/>
</dbReference>
<dbReference type="SMART" id="SM00100">
    <property type="entry name" value="cNMP"/>
    <property type="match status" value="1"/>
</dbReference>
<accession>A0ABV1LZR8</accession>
<dbReference type="Pfam" id="PF10335">
    <property type="entry name" value="DUF294_C"/>
    <property type="match status" value="1"/>
</dbReference>
<sequence length="602" mass="66955">MSRFDFSHPPFTHLSNAERQTLENAADIVFFDDEELILSPSKPVDALYVVIKGVVREMADDEVIAVYHQRDTFDARSMVAGHTSTRFVVHEEALVFALPRDTVLALTDSNPSFGAFFFASISQKFGAMARESGNRELQTLLTATVRDACSRLPVFAEGSDSILDAARLMKQRKSKSILVRHGERLGMFTTTDFRDIILTATPSSAPLHQVCHFDLITVDIDDFLFNALLTMTQRNIRRLVVMERGEPAGILAQVDILSYFSNHSHLIAQRLDRAESLDELAAIAEQITRLVSILSSHGVKAPQLGRLVQALNARLFERAWQLIAPAELVANSCLLVMGSEGRGEQILKTDQDNALLIRDGFDHPAIRGACQTFSDTLARFGYPPCPGGIMVRNPDWCRHEQAMRDQLYRWVLTPDGDALMNLAIFIDAEAVAGDQSLLTQCRQYLNSLLSDDESFYARFARAIEQFDTPLGFFAQLLTKEKDGAATLDIKKGGIFPIVHGIRALALRHGIGASNTFERLQLLAERGLLERELANDVGEALSFLLGLRLSHGLAELADGRSASNLIRPERLSTLERDLLKDALALVKRFKGYLRHHFRLGAIA</sequence>
<protein>
    <submittedName>
        <fullName evidence="5">Nucleotidyltransferase substrate binding domain-containing protein</fullName>
    </submittedName>
</protein>
<feature type="domain" description="CBS" evidence="4">
    <location>
        <begin position="210"/>
        <end position="267"/>
    </location>
</feature>
<dbReference type="CDD" id="cd00038">
    <property type="entry name" value="CAP_ED"/>
    <property type="match status" value="1"/>
</dbReference>
<dbReference type="EMBL" id="JBEFLD010000001">
    <property type="protein sequence ID" value="MEQ6289368.1"/>
    <property type="molecule type" value="Genomic_DNA"/>
</dbReference>
<keyword evidence="6" id="KW-1185">Reference proteome</keyword>
<evidence type="ECO:0000313" key="6">
    <source>
        <dbReference type="Proteomes" id="UP001433638"/>
    </source>
</evidence>
<dbReference type="Pfam" id="PF03445">
    <property type="entry name" value="DUF294"/>
    <property type="match status" value="1"/>
</dbReference>
<name>A0ABV1LZR8_9NEIS</name>
<organism evidence="5 6">
    <name type="scientific">Vogesella oryzagri</name>
    <dbReference type="NCBI Taxonomy" id="3160864"/>
    <lineage>
        <taxon>Bacteria</taxon>
        <taxon>Pseudomonadati</taxon>
        <taxon>Pseudomonadota</taxon>
        <taxon>Betaproteobacteria</taxon>
        <taxon>Neisseriales</taxon>
        <taxon>Chromobacteriaceae</taxon>
        <taxon>Vogesella</taxon>
    </lineage>
</organism>
<keyword evidence="1 2" id="KW-0129">CBS domain</keyword>
<feature type="domain" description="Cyclic nucleotide-binding" evidence="3">
    <location>
        <begin position="10"/>
        <end position="86"/>
    </location>
</feature>
<dbReference type="PANTHER" id="PTHR43080:SF2">
    <property type="entry name" value="CBS DOMAIN-CONTAINING PROTEIN"/>
    <property type="match status" value="1"/>
</dbReference>
<reference evidence="5" key="1">
    <citation type="submission" date="2024-06" db="EMBL/GenBank/DDBJ databases">
        <title>Genome sequence of Vogesella sp. MAHUQ-64.</title>
        <authorList>
            <person name="Huq M.A."/>
        </authorList>
    </citation>
    <scope>NUCLEOTIDE SEQUENCE</scope>
    <source>
        <strain evidence="5">MAHUQ-64</strain>
    </source>
</reference>
<dbReference type="SMART" id="SM00116">
    <property type="entry name" value="CBS"/>
    <property type="match status" value="2"/>
</dbReference>
<dbReference type="InterPro" id="IPR051257">
    <property type="entry name" value="Diverse_CBS-Domain"/>
</dbReference>
<dbReference type="InterPro" id="IPR000595">
    <property type="entry name" value="cNMP-bd_dom"/>
</dbReference>